<organism evidence="2 3">
    <name type="scientific">Arcticibacterium luteifluviistationis</name>
    <dbReference type="NCBI Taxonomy" id="1784714"/>
    <lineage>
        <taxon>Bacteria</taxon>
        <taxon>Pseudomonadati</taxon>
        <taxon>Bacteroidota</taxon>
        <taxon>Cytophagia</taxon>
        <taxon>Cytophagales</taxon>
        <taxon>Leadbetterellaceae</taxon>
        <taxon>Arcticibacterium</taxon>
    </lineage>
</organism>
<dbReference type="AlphaFoldDB" id="A0A2Z4GGT8"/>
<feature type="signal peptide" evidence="1">
    <location>
        <begin position="1"/>
        <end position="20"/>
    </location>
</feature>
<dbReference type="KEGG" id="als:DJ013_19485"/>
<evidence type="ECO:0000256" key="1">
    <source>
        <dbReference type="SAM" id="SignalP"/>
    </source>
</evidence>
<dbReference type="EMBL" id="CP029480">
    <property type="protein sequence ID" value="AWW00235.1"/>
    <property type="molecule type" value="Genomic_DNA"/>
</dbReference>
<protein>
    <recommendedName>
        <fullName evidence="4">Lipoprotein</fullName>
    </recommendedName>
</protein>
<evidence type="ECO:0000313" key="2">
    <source>
        <dbReference type="EMBL" id="AWW00235.1"/>
    </source>
</evidence>
<dbReference type="OrthoDB" id="838474at2"/>
<keyword evidence="1" id="KW-0732">Signal</keyword>
<name>A0A2Z4GGT8_9BACT</name>
<feature type="chain" id="PRO_5016444227" description="Lipoprotein" evidence="1">
    <location>
        <begin position="21"/>
        <end position="156"/>
    </location>
</feature>
<proteinExistence type="predicted"/>
<sequence length="156" mass="17241">MKLIAVLGLALALAACNSQSNESASDSESIAEDPTESINTINLSSFQESEFPKAIDGCACYYKEKGKEDEGYIYVDDFSRLAFIKIGDTFEALEIYEAHSENGVVYHKCRAEHYGVDINLTETGHEDETWQYEGSMEINKIDGSKKTIQVIGECGC</sequence>
<accession>A0A2Z4GGT8</accession>
<dbReference type="PROSITE" id="PS51257">
    <property type="entry name" value="PROKAR_LIPOPROTEIN"/>
    <property type="match status" value="1"/>
</dbReference>
<gene>
    <name evidence="2" type="ORF">DJ013_19485</name>
</gene>
<evidence type="ECO:0000313" key="3">
    <source>
        <dbReference type="Proteomes" id="UP000249873"/>
    </source>
</evidence>
<dbReference type="Proteomes" id="UP000249873">
    <property type="component" value="Chromosome"/>
</dbReference>
<keyword evidence="3" id="KW-1185">Reference proteome</keyword>
<evidence type="ECO:0008006" key="4">
    <source>
        <dbReference type="Google" id="ProtNLM"/>
    </source>
</evidence>
<dbReference type="RefSeq" id="WP_111373602.1">
    <property type="nucleotide sequence ID" value="NZ_CP029480.1"/>
</dbReference>
<reference evidence="2 3" key="1">
    <citation type="submission" date="2018-05" db="EMBL/GenBank/DDBJ databases">
        <title>Complete genome sequence of Arcticibacterium luteifluviistationis SM1504T, a cytophagaceae bacterium isolated from Arctic surface seawater.</title>
        <authorList>
            <person name="Li Y."/>
            <person name="Qin Q.-L."/>
        </authorList>
    </citation>
    <scope>NUCLEOTIDE SEQUENCE [LARGE SCALE GENOMIC DNA]</scope>
    <source>
        <strain evidence="2 3">SM1504</strain>
    </source>
</reference>